<proteinExistence type="predicted"/>
<dbReference type="GO" id="GO:0005739">
    <property type="term" value="C:mitochondrion"/>
    <property type="evidence" value="ECO:0007669"/>
    <property type="project" value="TreeGrafter"/>
</dbReference>
<sequence length="424" mass="43982">MARYINSGALLSQQQQQQQQTRPVLVVVPSSCSSSSSSAQGVVGPAAHPVLRLRRVQLRGAAGAARGEVPEARRAGRLDRRRGAAGEADGQGPQDVAGGLRGPAPIQHALLRGDAHAGLTLQTLDHAAFDHGRILAQTRHPVPDGGCTTTARLTAHLAPLAADLLLASLRAGLHVPPPPPPSPVRPQQTDGGATHTAAATAAATGAPLLLQAAPKITKADLQVPWTSIAATGAGADAEAIARRERALGPLWTRAAVRAKKQKKNKKKDKHAGGQASEEEEESTKRLILEGLEAADLPPAGPLRSLFFFEGGGAPPPVVVDDNSGVQAVTFLQEGAAGGEQTAVALPVVKDGADDSLLVPLAVPVRDGRVAELAGGECLRIKAIRVEGDKTKPAAKAIEAFIEDVKSLRSRGRELAMDLVTREVK</sequence>
<evidence type="ECO:0000313" key="3">
    <source>
        <dbReference type="Proteomes" id="UP000319257"/>
    </source>
</evidence>
<feature type="compositionally biased region" description="Low complexity" evidence="1">
    <location>
        <begin position="185"/>
        <end position="196"/>
    </location>
</feature>
<dbReference type="PANTHER" id="PTHR11138:SF5">
    <property type="entry name" value="METHIONYL-TRNA FORMYLTRANSFERASE, MITOCHONDRIAL"/>
    <property type="match status" value="1"/>
</dbReference>
<reference evidence="2 3" key="1">
    <citation type="submission" date="2019-06" db="EMBL/GenBank/DDBJ databases">
        <title>Draft genome sequence of the filamentous fungus Phialemoniopsis curvata isolated from diesel fuel.</title>
        <authorList>
            <person name="Varaljay V.A."/>
            <person name="Lyon W.J."/>
            <person name="Crouch A.L."/>
            <person name="Drake C.E."/>
            <person name="Hollomon J.M."/>
            <person name="Nadeau L.J."/>
            <person name="Nunn H.S."/>
            <person name="Stevenson B.S."/>
            <person name="Bojanowski C.L."/>
            <person name="Crookes-Goodson W.J."/>
        </authorList>
    </citation>
    <scope>NUCLEOTIDE SEQUENCE [LARGE SCALE GENOMIC DNA]</scope>
    <source>
        <strain evidence="2 3">D216</strain>
    </source>
</reference>
<dbReference type="SUPFAM" id="SSF53328">
    <property type="entry name" value="Formyltransferase"/>
    <property type="match status" value="1"/>
</dbReference>
<feature type="region of interest" description="Disordered" evidence="1">
    <location>
        <begin position="172"/>
        <end position="196"/>
    </location>
</feature>
<dbReference type="OrthoDB" id="10268103at2759"/>
<name>A0A507BFR6_9PEZI</name>
<organism evidence="2 3">
    <name type="scientific">Thyridium curvatum</name>
    <dbReference type="NCBI Taxonomy" id="1093900"/>
    <lineage>
        <taxon>Eukaryota</taxon>
        <taxon>Fungi</taxon>
        <taxon>Dikarya</taxon>
        <taxon>Ascomycota</taxon>
        <taxon>Pezizomycotina</taxon>
        <taxon>Sordariomycetes</taxon>
        <taxon>Sordariomycetidae</taxon>
        <taxon>Thyridiales</taxon>
        <taxon>Thyridiaceae</taxon>
        <taxon>Thyridium</taxon>
    </lineage>
</organism>
<comment type="caution">
    <text evidence="2">The sequence shown here is derived from an EMBL/GenBank/DDBJ whole genome shotgun (WGS) entry which is preliminary data.</text>
</comment>
<feature type="compositionally biased region" description="Basic residues" evidence="1">
    <location>
        <begin position="256"/>
        <end position="269"/>
    </location>
</feature>
<dbReference type="STRING" id="1093900.A0A507BFR6"/>
<feature type="region of interest" description="Disordered" evidence="1">
    <location>
        <begin position="256"/>
        <end position="284"/>
    </location>
</feature>
<evidence type="ECO:0000313" key="2">
    <source>
        <dbReference type="EMBL" id="TPX17614.1"/>
    </source>
</evidence>
<dbReference type="InterPro" id="IPR036477">
    <property type="entry name" value="Formyl_transf_N_sf"/>
</dbReference>
<accession>A0A507BFR6</accession>
<dbReference type="RefSeq" id="XP_030999325.1">
    <property type="nucleotide sequence ID" value="XM_031134897.1"/>
</dbReference>
<keyword evidence="3" id="KW-1185">Reference proteome</keyword>
<dbReference type="PANTHER" id="PTHR11138">
    <property type="entry name" value="METHIONYL-TRNA FORMYLTRANSFERASE"/>
    <property type="match status" value="1"/>
</dbReference>
<dbReference type="GeneID" id="41979541"/>
<feature type="compositionally biased region" description="Basic and acidic residues" evidence="1">
    <location>
        <begin position="68"/>
        <end position="84"/>
    </location>
</feature>
<dbReference type="Proteomes" id="UP000319257">
    <property type="component" value="Unassembled WGS sequence"/>
</dbReference>
<dbReference type="EMBL" id="SKBQ01000135">
    <property type="protein sequence ID" value="TPX17614.1"/>
    <property type="molecule type" value="Genomic_DNA"/>
</dbReference>
<dbReference type="AlphaFoldDB" id="A0A507BFR6"/>
<gene>
    <name evidence="2" type="ORF">E0L32_012094</name>
</gene>
<dbReference type="InParanoid" id="A0A507BFR6"/>
<feature type="compositionally biased region" description="Pro residues" evidence="1">
    <location>
        <begin position="175"/>
        <end position="184"/>
    </location>
</feature>
<feature type="region of interest" description="Disordered" evidence="1">
    <location>
        <begin position="61"/>
        <end position="103"/>
    </location>
</feature>
<evidence type="ECO:0000256" key="1">
    <source>
        <dbReference type="SAM" id="MobiDB-lite"/>
    </source>
</evidence>
<dbReference type="Gene3D" id="3.40.50.12230">
    <property type="match status" value="1"/>
</dbReference>
<dbReference type="GO" id="GO:0004479">
    <property type="term" value="F:methionyl-tRNA formyltransferase activity"/>
    <property type="evidence" value="ECO:0007669"/>
    <property type="project" value="TreeGrafter"/>
</dbReference>
<protein>
    <submittedName>
        <fullName evidence="2">Uncharacterized protein</fullName>
    </submittedName>
</protein>